<evidence type="ECO:0000313" key="7">
    <source>
        <dbReference type="Proteomes" id="UP000050320"/>
    </source>
</evidence>
<gene>
    <name evidence="6" type="ORF">AOG54_08680</name>
    <name evidence="5" type="ORF">SE19_04935</name>
</gene>
<name>A0A0P9CLB5_9ARCH</name>
<dbReference type="OrthoDB" id="26806at2157"/>
<reference evidence="5 8" key="1">
    <citation type="submission" date="2015-09" db="EMBL/GenBank/DDBJ databases">
        <title>Draft genome sequence of Acidiplasma aeolicum DSM 18409.</title>
        <authorList>
            <person name="Hemp J."/>
        </authorList>
    </citation>
    <scope>NUCLEOTIDE SEQUENCE [LARGE SCALE GENOMIC DNA]</scope>
    <source>
        <strain evidence="5 8">V</strain>
    </source>
</reference>
<dbReference type="PROSITE" id="PS51084">
    <property type="entry name" value="HIT_2"/>
    <property type="match status" value="1"/>
</dbReference>
<dbReference type="InterPro" id="IPR001310">
    <property type="entry name" value="Histidine_triad_HIT"/>
</dbReference>
<evidence type="ECO:0000256" key="1">
    <source>
        <dbReference type="PIRSR" id="PIRSR601310-1"/>
    </source>
</evidence>
<dbReference type="GO" id="GO:0003824">
    <property type="term" value="F:catalytic activity"/>
    <property type="evidence" value="ECO:0007669"/>
    <property type="project" value="InterPro"/>
</dbReference>
<dbReference type="Proteomes" id="UP000050320">
    <property type="component" value="Unassembled WGS sequence"/>
</dbReference>
<evidence type="ECO:0000256" key="2">
    <source>
        <dbReference type="PIRSR" id="PIRSR601310-3"/>
    </source>
</evidence>
<evidence type="ECO:0000313" key="5">
    <source>
        <dbReference type="EMBL" id="KPV46566.1"/>
    </source>
</evidence>
<sequence length="137" mass="16445">MCIFCDIVSNRARSYKVYEDDNTLAFLDIYPISRGHILVIPKRHYENIFDMDNETLLNVFRTVKIVTDLIKRKWGINNVNIMNSNGKLANQTVFHYHVHIIPRIENDNLNFVDEWWVKKIMDVNDEYLERIKRELTE</sequence>
<dbReference type="PRINTS" id="PR00332">
    <property type="entry name" value="HISTRIAD"/>
</dbReference>
<feature type="short sequence motif" description="Histidine triad motif" evidence="2 3">
    <location>
        <begin position="95"/>
        <end position="99"/>
    </location>
</feature>
<dbReference type="CDD" id="cd01277">
    <property type="entry name" value="HINT_subgroup"/>
    <property type="match status" value="1"/>
</dbReference>
<evidence type="ECO:0000259" key="4">
    <source>
        <dbReference type="PROSITE" id="PS51084"/>
    </source>
</evidence>
<accession>A0A0P9CLB5</accession>
<keyword evidence="7" id="KW-1185">Reference proteome</keyword>
<feature type="active site" description="Tele-AMP-histidine intermediate" evidence="1">
    <location>
        <position position="97"/>
    </location>
</feature>
<evidence type="ECO:0000313" key="6">
    <source>
        <dbReference type="EMBL" id="KQB35702.1"/>
    </source>
</evidence>
<dbReference type="Proteomes" id="UP000050515">
    <property type="component" value="Unassembled WGS sequence"/>
</dbReference>
<dbReference type="PANTHER" id="PTHR46648:SF1">
    <property type="entry name" value="ADENOSINE 5'-MONOPHOSPHORAMIDASE HNT1"/>
    <property type="match status" value="1"/>
</dbReference>
<organism evidence="5 8">
    <name type="scientific">Acidiplasma aeolicum</name>
    <dbReference type="NCBI Taxonomy" id="507754"/>
    <lineage>
        <taxon>Archaea</taxon>
        <taxon>Methanobacteriati</taxon>
        <taxon>Thermoplasmatota</taxon>
        <taxon>Thermoplasmata</taxon>
        <taxon>Thermoplasmatales</taxon>
        <taxon>Ferroplasmaceae</taxon>
        <taxon>Acidiplasma</taxon>
    </lineage>
</organism>
<dbReference type="Pfam" id="PF01230">
    <property type="entry name" value="HIT"/>
    <property type="match status" value="1"/>
</dbReference>
<dbReference type="EMBL" id="LKBG01000094">
    <property type="protein sequence ID" value="KQB35702.1"/>
    <property type="molecule type" value="Genomic_DNA"/>
</dbReference>
<dbReference type="SUPFAM" id="SSF54197">
    <property type="entry name" value="HIT-like"/>
    <property type="match status" value="1"/>
</dbReference>
<comment type="caution">
    <text evidence="5">The sequence shown here is derived from an EMBL/GenBank/DDBJ whole genome shotgun (WGS) entry which is preliminary data.</text>
</comment>
<reference evidence="6 7" key="2">
    <citation type="submission" date="2015-09" db="EMBL/GenBank/DDBJ databases">
        <title>Heavy metals and arsenic resistance mechanisms in polyextremophilic archaea of the family Ferroplasmaceae.</title>
        <authorList>
            <person name="Bulaev A.G."/>
            <person name="Kanygina A.V."/>
        </authorList>
    </citation>
    <scope>NUCLEOTIDE SEQUENCE [LARGE SCALE GENOMIC DNA]</scope>
    <source>
        <strain evidence="6 7">VT</strain>
    </source>
</reference>
<proteinExistence type="predicted"/>
<dbReference type="InterPro" id="IPR039384">
    <property type="entry name" value="HINT"/>
</dbReference>
<dbReference type="PATRIC" id="fig|507754.4.peg.857"/>
<feature type="domain" description="HIT" evidence="4">
    <location>
        <begin position="3"/>
        <end position="111"/>
    </location>
</feature>
<evidence type="ECO:0000256" key="3">
    <source>
        <dbReference type="PROSITE-ProRule" id="PRU00464"/>
    </source>
</evidence>
<dbReference type="RefSeq" id="WP_054964201.1">
    <property type="nucleotide sequence ID" value="NZ_JBBYJF010000005.1"/>
</dbReference>
<dbReference type="PANTHER" id="PTHR46648">
    <property type="entry name" value="HIT FAMILY PROTEIN 1"/>
    <property type="match status" value="1"/>
</dbReference>
<dbReference type="EMBL" id="LJCQ01000220">
    <property type="protein sequence ID" value="KPV46566.1"/>
    <property type="molecule type" value="Genomic_DNA"/>
</dbReference>
<dbReference type="Gene3D" id="3.30.428.10">
    <property type="entry name" value="HIT-like"/>
    <property type="match status" value="1"/>
</dbReference>
<dbReference type="InterPro" id="IPR036265">
    <property type="entry name" value="HIT-like_sf"/>
</dbReference>
<evidence type="ECO:0000313" key="8">
    <source>
        <dbReference type="Proteomes" id="UP000050515"/>
    </source>
</evidence>
<dbReference type="GO" id="GO:0009117">
    <property type="term" value="P:nucleotide metabolic process"/>
    <property type="evidence" value="ECO:0007669"/>
    <property type="project" value="TreeGrafter"/>
</dbReference>
<dbReference type="InterPro" id="IPR011146">
    <property type="entry name" value="HIT-like"/>
</dbReference>
<dbReference type="AlphaFoldDB" id="A0A0P9CLB5"/>
<protein>
    <recommendedName>
        <fullName evidence="4">HIT domain-containing protein</fullName>
    </recommendedName>
</protein>